<feature type="compositionally biased region" description="Basic and acidic residues" evidence="1">
    <location>
        <begin position="173"/>
        <end position="248"/>
    </location>
</feature>
<keyword evidence="3" id="KW-1185">Reference proteome</keyword>
<feature type="compositionally biased region" description="Basic and acidic residues" evidence="1">
    <location>
        <begin position="19"/>
        <end position="45"/>
    </location>
</feature>
<gene>
    <name evidence="2" type="ORF">PACLA_8A077557</name>
</gene>
<protein>
    <submittedName>
        <fullName evidence="2">Uncharacterized protein</fullName>
    </submittedName>
</protein>
<feature type="region of interest" description="Disordered" evidence="1">
    <location>
        <begin position="397"/>
        <end position="422"/>
    </location>
</feature>
<comment type="caution">
    <text evidence="2">The sequence shown here is derived from an EMBL/GenBank/DDBJ whole genome shotgun (WGS) entry which is preliminary data.</text>
</comment>
<sequence length="486" mass="53338">MRRSKTVVKASHPQPLSEGGEKVDRSIRGREETTTCQPRIRDRGGIGDGVDGSVAVSDRDQAGGSIGTDVNLAGAVAGFTPSSWTMEVEEEPKTKAKVNISRLQPLSEEEMAGNSGNSGINSGNTLGSNPKAPTVDEEEDGELRNQPGAGNVRGPRQGTSQGSKQPFVASSGSRERDCDCDRDRDRDRGLNRHQDEQGHQASRRMDRDKCGERREEHRGDQRNRDRGKGHVRDRDRDRELKPWSKENPKFSFQDGKLLGRTELAASGAVPPPASGSVPSTSTTSVPSTSNLVRASTRSPSPKWKVKGIGKGSSSVAPSGSRERDRNRGLNRRQDEQGHDGGGGVGVGLVAGTGTGCVDVFDVTVVNFMSSINTIALSQGEGQWQELIHFRIGSTDRADRVKRGDRQEEHRGDQRNRIRDRDRESRLKENLRFSFQDGKADPLQDRQHLQKRLFLQHLDVMIGNLVCPAFYMNELALQATVFFSLNL</sequence>
<dbReference type="AlphaFoldDB" id="A0A6S7KWT0"/>
<evidence type="ECO:0000313" key="2">
    <source>
        <dbReference type="EMBL" id="CAB4045571.1"/>
    </source>
</evidence>
<dbReference type="EMBL" id="CACRXK020040365">
    <property type="protein sequence ID" value="CAB4045571.1"/>
    <property type="molecule type" value="Genomic_DNA"/>
</dbReference>
<dbReference type="Proteomes" id="UP001152795">
    <property type="component" value="Unassembled WGS sequence"/>
</dbReference>
<feature type="region of interest" description="Disordered" evidence="1">
    <location>
        <begin position="1"/>
        <end position="68"/>
    </location>
</feature>
<evidence type="ECO:0000256" key="1">
    <source>
        <dbReference type="SAM" id="MobiDB-lite"/>
    </source>
</evidence>
<accession>A0A6S7KWT0</accession>
<feature type="compositionally biased region" description="Low complexity" evidence="1">
    <location>
        <begin position="113"/>
        <end position="129"/>
    </location>
</feature>
<feature type="compositionally biased region" description="Polar residues" evidence="1">
    <location>
        <begin position="290"/>
        <end position="299"/>
    </location>
</feature>
<evidence type="ECO:0000313" key="3">
    <source>
        <dbReference type="Proteomes" id="UP001152795"/>
    </source>
</evidence>
<organism evidence="2 3">
    <name type="scientific">Paramuricea clavata</name>
    <name type="common">Red gorgonian</name>
    <name type="synonym">Violescent sea-whip</name>
    <dbReference type="NCBI Taxonomy" id="317549"/>
    <lineage>
        <taxon>Eukaryota</taxon>
        <taxon>Metazoa</taxon>
        <taxon>Cnidaria</taxon>
        <taxon>Anthozoa</taxon>
        <taxon>Octocorallia</taxon>
        <taxon>Malacalcyonacea</taxon>
        <taxon>Plexauridae</taxon>
        <taxon>Paramuricea</taxon>
    </lineage>
</organism>
<feature type="compositionally biased region" description="Basic and acidic residues" evidence="1">
    <location>
        <begin position="320"/>
        <end position="338"/>
    </location>
</feature>
<proteinExistence type="predicted"/>
<reference evidence="2" key="1">
    <citation type="submission" date="2020-04" db="EMBL/GenBank/DDBJ databases">
        <authorList>
            <person name="Alioto T."/>
            <person name="Alioto T."/>
            <person name="Gomez Garrido J."/>
        </authorList>
    </citation>
    <scope>NUCLEOTIDE SEQUENCE</scope>
    <source>
        <strain evidence="2">A484AB</strain>
    </source>
</reference>
<feature type="region of interest" description="Disordered" evidence="1">
    <location>
        <begin position="80"/>
        <end position="345"/>
    </location>
</feature>
<feature type="compositionally biased region" description="Polar residues" evidence="1">
    <location>
        <begin position="157"/>
        <end position="172"/>
    </location>
</feature>
<name>A0A6S7KWT0_PARCT</name>
<feature type="compositionally biased region" description="Low complexity" evidence="1">
    <location>
        <begin position="264"/>
        <end position="289"/>
    </location>
</feature>